<gene>
    <name evidence="5" type="ORF">S01H4_58791</name>
</gene>
<evidence type="ECO:0000256" key="2">
    <source>
        <dbReference type="ARBA" id="ARBA00022801"/>
    </source>
</evidence>
<accession>X1F8C4</accession>
<proteinExistence type="inferred from homology"/>
<keyword evidence="2" id="KW-0378">Hydrolase</keyword>
<dbReference type="PANTHER" id="PTHR12649">
    <property type="entry name" value="PEPTIDYL-TRNA HYDROLASE 2"/>
    <property type="match status" value="1"/>
</dbReference>
<dbReference type="PANTHER" id="PTHR12649:SF11">
    <property type="entry name" value="PEPTIDYL-TRNA HYDROLASE 2, MITOCHONDRIAL"/>
    <property type="match status" value="1"/>
</dbReference>
<evidence type="ECO:0000256" key="4">
    <source>
        <dbReference type="ARBA" id="ARBA00048707"/>
    </source>
</evidence>
<dbReference type="SUPFAM" id="SSF102462">
    <property type="entry name" value="Peptidyl-tRNA hydrolase II"/>
    <property type="match status" value="1"/>
</dbReference>
<name>X1F8C4_9ZZZZ</name>
<dbReference type="EMBL" id="BART01034390">
    <property type="protein sequence ID" value="GAH16998.1"/>
    <property type="molecule type" value="Genomic_DNA"/>
</dbReference>
<protein>
    <recommendedName>
        <fullName evidence="1">peptidyl-tRNA hydrolase</fullName>
        <ecNumber evidence="1">3.1.1.29</ecNumber>
    </recommendedName>
</protein>
<dbReference type="Gene3D" id="3.40.1490.10">
    <property type="entry name" value="Bit1"/>
    <property type="match status" value="1"/>
</dbReference>
<dbReference type="NCBIfam" id="NF003314">
    <property type="entry name" value="PRK04322.1"/>
    <property type="match status" value="1"/>
</dbReference>
<comment type="caution">
    <text evidence="5">The sequence shown here is derived from an EMBL/GenBank/DDBJ whole genome shotgun (WGS) entry which is preliminary data.</text>
</comment>
<dbReference type="GO" id="GO:0004045">
    <property type="term" value="F:peptidyl-tRNA hydrolase activity"/>
    <property type="evidence" value="ECO:0007669"/>
    <property type="project" value="UniProtKB-EC"/>
</dbReference>
<dbReference type="FunFam" id="3.40.1490.10:FF:000001">
    <property type="entry name" value="Peptidyl-tRNA hydrolase 2"/>
    <property type="match status" value="1"/>
</dbReference>
<evidence type="ECO:0000256" key="1">
    <source>
        <dbReference type="ARBA" id="ARBA00013260"/>
    </source>
</evidence>
<dbReference type="AlphaFoldDB" id="X1F8C4"/>
<comment type="similarity">
    <text evidence="3">Belongs to the PTH2 family.</text>
</comment>
<dbReference type="EC" id="3.1.1.29" evidence="1"/>
<reference evidence="5" key="1">
    <citation type="journal article" date="2014" name="Front. Microbiol.">
        <title>High frequency of phylogenetically diverse reductive dehalogenase-homologous genes in deep subseafloor sedimentary metagenomes.</title>
        <authorList>
            <person name="Kawai M."/>
            <person name="Futagami T."/>
            <person name="Toyoda A."/>
            <person name="Takaki Y."/>
            <person name="Nishi S."/>
            <person name="Hori S."/>
            <person name="Arai W."/>
            <person name="Tsubouchi T."/>
            <person name="Morono Y."/>
            <person name="Uchiyama I."/>
            <person name="Ito T."/>
            <person name="Fujiyama A."/>
            <person name="Inagaki F."/>
            <person name="Takami H."/>
        </authorList>
    </citation>
    <scope>NUCLEOTIDE SEQUENCE</scope>
    <source>
        <strain evidence="5">Expedition CK06-06</strain>
    </source>
</reference>
<evidence type="ECO:0000256" key="3">
    <source>
        <dbReference type="ARBA" id="ARBA00038050"/>
    </source>
</evidence>
<dbReference type="Pfam" id="PF01981">
    <property type="entry name" value="PTH2"/>
    <property type="match status" value="1"/>
</dbReference>
<dbReference type="InterPro" id="IPR002833">
    <property type="entry name" value="PTH2"/>
</dbReference>
<dbReference type="NCBIfam" id="TIGR00283">
    <property type="entry name" value="arch_pth2"/>
    <property type="match status" value="1"/>
</dbReference>
<sequence length="120" mass="13368">MGAIEYKQVILIRTDLGMSAGKKCVQSCHASVSSSDLVRKQEKIVWKQWWNTGQKKIVLKIKTLEELLSIYRKVLKEKILCFLVQDAGLTQLEPGTITALGIGPAKSDILDKISGELKLL</sequence>
<dbReference type="InterPro" id="IPR023476">
    <property type="entry name" value="Pep_tRNA_hydro_II_dom_sf"/>
</dbReference>
<dbReference type="GO" id="GO:0005829">
    <property type="term" value="C:cytosol"/>
    <property type="evidence" value="ECO:0007669"/>
    <property type="project" value="TreeGrafter"/>
</dbReference>
<organism evidence="5">
    <name type="scientific">marine sediment metagenome</name>
    <dbReference type="NCBI Taxonomy" id="412755"/>
    <lineage>
        <taxon>unclassified sequences</taxon>
        <taxon>metagenomes</taxon>
        <taxon>ecological metagenomes</taxon>
    </lineage>
</organism>
<comment type="catalytic activity">
    <reaction evidence="4">
        <text>an N-acyl-L-alpha-aminoacyl-tRNA + H2O = an N-acyl-L-amino acid + a tRNA + H(+)</text>
        <dbReference type="Rhea" id="RHEA:54448"/>
        <dbReference type="Rhea" id="RHEA-COMP:10123"/>
        <dbReference type="Rhea" id="RHEA-COMP:13883"/>
        <dbReference type="ChEBI" id="CHEBI:15377"/>
        <dbReference type="ChEBI" id="CHEBI:15378"/>
        <dbReference type="ChEBI" id="CHEBI:59874"/>
        <dbReference type="ChEBI" id="CHEBI:78442"/>
        <dbReference type="ChEBI" id="CHEBI:138191"/>
        <dbReference type="EC" id="3.1.1.29"/>
    </reaction>
</comment>
<evidence type="ECO:0000313" key="5">
    <source>
        <dbReference type="EMBL" id="GAH16998.1"/>
    </source>
</evidence>